<feature type="compositionally biased region" description="Low complexity" evidence="1">
    <location>
        <begin position="110"/>
        <end position="124"/>
    </location>
</feature>
<proteinExistence type="predicted"/>
<feature type="compositionally biased region" description="Low complexity" evidence="1">
    <location>
        <begin position="68"/>
        <end position="84"/>
    </location>
</feature>
<dbReference type="PANTHER" id="PTHR13627">
    <property type="entry name" value="FUKUTIN RELATED PROTEIN"/>
    <property type="match status" value="1"/>
</dbReference>
<accession>A0A8K1FDK9</accession>
<comment type="caution">
    <text evidence="3">The sequence shown here is derived from an EMBL/GenBank/DDBJ whole genome shotgun (WGS) entry which is preliminary data.</text>
</comment>
<dbReference type="EMBL" id="SPLM01000151">
    <property type="protein sequence ID" value="TMW54973.1"/>
    <property type="molecule type" value="Genomic_DNA"/>
</dbReference>
<reference evidence="3" key="1">
    <citation type="submission" date="2019-03" db="EMBL/GenBank/DDBJ databases">
        <title>Long read genome sequence of the mycoparasitic Pythium oligandrum ATCC 38472 isolated from sugarbeet rhizosphere.</title>
        <authorList>
            <person name="Gaulin E."/>
        </authorList>
    </citation>
    <scope>NUCLEOTIDE SEQUENCE</scope>
    <source>
        <strain evidence="3">ATCC 38472_TT</strain>
    </source>
</reference>
<name>A0A8K1FDK9_PYTOL</name>
<evidence type="ECO:0000256" key="2">
    <source>
        <dbReference type="SAM" id="Phobius"/>
    </source>
</evidence>
<dbReference type="Proteomes" id="UP000794436">
    <property type="component" value="Unassembled WGS sequence"/>
</dbReference>
<keyword evidence="2" id="KW-1133">Transmembrane helix</keyword>
<evidence type="ECO:0000313" key="3">
    <source>
        <dbReference type="EMBL" id="TMW54973.1"/>
    </source>
</evidence>
<feature type="compositionally biased region" description="Polar residues" evidence="1">
    <location>
        <begin position="85"/>
        <end position="109"/>
    </location>
</feature>
<dbReference type="PANTHER" id="PTHR13627:SF33">
    <property type="entry name" value="LICD FAMILY PROTEIN"/>
    <property type="match status" value="1"/>
</dbReference>
<evidence type="ECO:0000256" key="1">
    <source>
        <dbReference type="SAM" id="MobiDB-lite"/>
    </source>
</evidence>
<dbReference type="OrthoDB" id="444255at2759"/>
<keyword evidence="2" id="KW-0472">Membrane</keyword>
<sequence>MSGEDDTSLLVEKPEPTVKAPANERWRVHRPLMLVGLLAMLAVLCFMLLTTEMRNVSVPQEHFWMSSTKTSATTTKAGVTVTKSNETATHSSDVPSENTTESSHGSSLRTTPKAPDTTAPDTNTCSPKTLNASNVSYPSEHRFYSMLQLYQSALEPPVFEDNRSRILCDEEDGPEKGWKYCLPISGRKDEPFCTAPDRMDLLVPQGNRQHCFGSVLHMLLTDVYSKLQLEGAMPIVLYGTVLGAIRNGSVIPFTEDADVGYRKDNVSMPEMRQKMRDMGYHLFEDNIWRVCIAPNHPLASVLYDPTVRKVQYRIPYVDLYSMNKERNGKWRVDEVRNAKRLPAKDFEPYSQVNLNGLPFDTLAKPIKHLVWEYGKDYMVPRPRKPDEDRR</sequence>
<gene>
    <name evidence="3" type="ORF">Poli38472_014744</name>
</gene>
<protein>
    <submittedName>
        <fullName evidence="3">Uncharacterized protein</fullName>
    </submittedName>
</protein>
<dbReference type="AlphaFoldDB" id="A0A8K1FDK9"/>
<feature type="transmembrane region" description="Helical" evidence="2">
    <location>
        <begin position="32"/>
        <end position="50"/>
    </location>
</feature>
<feature type="region of interest" description="Disordered" evidence="1">
    <location>
        <begin position="68"/>
        <end position="133"/>
    </location>
</feature>
<evidence type="ECO:0000313" key="4">
    <source>
        <dbReference type="Proteomes" id="UP000794436"/>
    </source>
</evidence>
<organism evidence="3 4">
    <name type="scientific">Pythium oligandrum</name>
    <name type="common">Mycoparasitic fungus</name>
    <dbReference type="NCBI Taxonomy" id="41045"/>
    <lineage>
        <taxon>Eukaryota</taxon>
        <taxon>Sar</taxon>
        <taxon>Stramenopiles</taxon>
        <taxon>Oomycota</taxon>
        <taxon>Peronosporomycetes</taxon>
        <taxon>Pythiales</taxon>
        <taxon>Pythiaceae</taxon>
        <taxon>Pythium</taxon>
    </lineage>
</organism>
<keyword evidence="4" id="KW-1185">Reference proteome</keyword>
<keyword evidence="2" id="KW-0812">Transmembrane</keyword>
<dbReference type="InterPro" id="IPR052613">
    <property type="entry name" value="LicD_transferase"/>
</dbReference>